<protein>
    <submittedName>
        <fullName evidence="1">Optinuerin</fullName>
    </submittedName>
</protein>
<reference evidence="1" key="1">
    <citation type="journal article" date="2021" name="Proc. Natl. Acad. Sci. U.S.A.">
        <title>A Catalog of Tens of Thousands of Viruses from Human Metagenomes Reveals Hidden Associations with Chronic Diseases.</title>
        <authorList>
            <person name="Tisza M.J."/>
            <person name="Buck C.B."/>
        </authorList>
    </citation>
    <scope>NUCLEOTIDE SEQUENCE</scope>
    <source>
        <strain evidence="1">Ct9Ns12</strain>
    </source>
</reference>
<proteinExistence type="predicted"/>
<name>A0A8S5MHD2_9CAUD</name>
<evidence type="ECO:0000313" key="1">
    <source>
        <dbReference type="EMBL" id="DAD81745.1"/>
    </source>
</evidence>
<dbReference type="EMBL" id="BK014906">
    <property type="protein sequence ID" value="DAD81745.1"/>
    <property type="molecule type" value="Genomic_DNA"/>
</dbReference>
<accession>A0A8S5MHD2</accession>
<sequence length="126" mass="14884">MRTDVRTVYHCEHCNKISLNKGAMTLHEDKCKRNPVNRAYCIGCEHLIVEDIEYNDKISECDSDEFTPGVRPRRKFICDIDNKVMYHPKVRTFSKEKRDMILSISQKPMPNQIEGCKDFEERDIPF</sequence>
<organism evidence="1">
    <name type="scientific">Myoviridae sp. ct9Ns12</name>
    <dbReference type="NCBI Taxonomy" id="2826626"/>
    <lineage>
        <taxon>Viruses</taxon>
        <taxon>Duplodnaviria</taxon>
        <taxon>Heunggongvirae</taxon>
        <taxon>Uroviricota</taxon>
        <taxon>Caudoviricetes</taxon>
    </lineage>
</organism>